<dbReference type="AlphaFoldDB" id="A0AAU8PW31"/>
<dbReference type="EMBL" id="CP003540">
    <property type="protein sequence ID" value="AFK16074.1"/>
    <property type="molecule type" value="Genomic_DNA"/>
</dbReference>
<dbReference type="RefSeq" id="WP_014366545.1">
    <property type="nucleotide sequence ID" value="NC_017945.3"/>
</dbReference>
<feature type="transmembrane region" description="Helical" evidence="2">
    <location>
        <begin position="112"/>
        <end position="135"/>
    </location>
</feature>
<evidence type="ECO:0000313" key="3">
    <source>
        <dbReference type="EMBL" id="AFK16074.1"/>
    </source>
</evidence>
<evidence type="ECO:0008006" key="5">
    <source>
        <dbReference type="Google" id="ProtNLM"/>
    </source>
</evidence>
<feature type="region of interest" description="Disordered" evidence="1">
    <location>
        <begin position="203"/>
        <end position="293"/>
    </location>
</feature>
<proteinExistence type="predicted"/>
<feature type="compositionally biased region" description="Low complexity" evidence="1">
    <location>
        <begin position="226"/>
        <end position="276"/>
    </location>
</feature>
<dbReference type="Proteomes" id="UP000006465">
    <property type="component" value="Chromosome"/>
</dbReference>
<feature type="compositionally biased region" description="Basic and acidic residues" evidence="1">
    <location>
        <begin position="203"/>
        <end position="213"/>
    </location>
</feature>
<sequence>MTERRWARDGVEAAQSVEQLQADDQFLTHLSQGVDPTDGQDPLARLFLDARAEIQTNVPQAPTLAMLGLGSAEEFPTGELAPVTNESVDSSQLTDAPAAKVIELPRRRWNNAFAHALVGAAAATLIIAGGGTAIYNAGEGSALYALNQKFFGQTTNTEAVVALASKLDQANDLNAKGDKEGARQLLEQARELVNMLNARDRAQAEERIKEAERGSNVAPVPPPAEPEASSETVVTTMTTTVTETVTVEPTPARSTSTAPSTDRSATSSTSPVASTPSPTPAFELPQPEHSQAH</sequence>
<keyword evidence="2" id="KW-0812">Transmembrane</keyword>
<reference evidence="3 4" key="1">
    <citation type="journal article" date="2013" name="J. Biotechnol.">
        <title>Genome sequence of Corynebacterium pseudotuberculosis biovar equi strain 258 and prediction of antigenic targets to improve biotechnological vaccine production.</title>
        <authorList>
            <person name="Soares S.C."/>
            <person name="Trost E."/>
            <person name="Ramos R.T."/>
            <person name="Carneiro A.R."/>
            <person name="Santos A.R."/>
            <person name="Pinto A.C."/>
            <person name="Barbosa E."/>
            <person name="Aburjaile F."/>
            <person name="Ali A."/>
            <person name="Diniz C.A."/>
            <person name="Hassan S.S."/>
            <person name="Fiaux K."/>
            <person name="Guimaraes L.C."/>
            <person name="Bakhtiar S.M."/>
            <person name="Pereira U."/>
            <person name="Almeida S.S."/>
            <person name="Abreu V.A."/>
            <person name="Rocha F.S."/>
            <person name="Dorella F.A."/>
            <person name="Miyoshi A."/>
            <person name="Silva A."/>
            <person name="Azevedo V."/>
            <person name="Tauch A."/>
        </authorList>
    </citation>
    <scope>NUCLEOTIDE SEQUENCE [LARGE SCALE GENOMIC DNA]</scope>
    <source>
        <strain evidence="3 4">258</strain>
    </source>
</reference>
<name>A0AAU8PW31_CORPS</name>
<evidence type="ECO:0000256" key="2">
    <source>
        <dbReference type="SAM" id="Phobius"/>
    </source>
</evidence>
<evidence type="ECO:0000313" key="4">
    <source>
        <dbReference type="Proteomes" id="UP000006465"/>
    </source>
</evidence>
<accession>A0AAU8PW31</accession>
<organism evidence="3 4">
    <name type="scientific">Corynebacterium pseudotuberculosis 258</name>
    <dbReference type="NCBI Taxonomy" id="1168865"/>
    <lineage>
        <taxon>Bacteria</taxon>
        <taxon>Bacillati</taxon>
        <taxon>Actinomycetota</taxon>
        <taxon>Actinomycetes</taxon>
        <taxon>Mycobacteriales</taxon>
        <taxon>Corynebacteriaceae</taxon>
        <taxon>Corynebacterium</taxon>
    </lineage>
</organism>
<evidence type="ECO:0000256" key="1">
    <source>
        <dbReference type="SAM" id="MobiDB-lite"/>
    </source>
</evidence>
<dbReference type="KEGG" id="coe:CP258_02285"/>
<protein>
    <recommendedName>
        <fullName evidence="5">Anti-sigma-D factor RsdA sigma factor binding region domain-containing protein</fullName>
    </recommendedName>
</protein>
<keyword evidence="2" id="KW-0472">Membrane</keyword>
<gene>
    <name evidence="3" type="ORF">CP258_02285</name>
</gene>
<keyword evidence="2" id="KW-1133">Transmembrane helix</keyword>